<gene>
    <name evidence="1" type="ORF">VO63_04015</name>
</gene>
<sequence>MTAPYREGNGGPGPVVGTVAGMTDDTPVDKWGHYELLLLFPPFTRDAGPEAPPHDPEWARRVVESLGTVAEVLEELPSRGLDRLPAPETRAGLDVVAVGCWGGTVLVVDPALAGDAVVAAMAEEVDRQRALHPEARIAGSVRLDAGEEYREFLLDLPGGPALRVGGWGDDEEWTVSGDPAGQLRALGVDPDGHGDADVDLAEEPRYVDWDAYGLLALGRQVTDGDRSRLRPSLFRVRRTQRAAADLNDVWFG</sequence>
<dbReference type="AlphaFoldDB" id="A0A2P2GVL9"/>
<proteinExistence type="predicted"/>
<evidence type="ECO:0000313" key="2">
    <source>
        <dbReference type="Proteomes" id="UP000265325"/>
    </source>
</evidence>
<keyword evidence="2" id="KW-1185">Reference proteome</keyword>
<dbReference type="EMBL" id="LAQS01000005">
    <property type="protein sequence ID" value="KKZ74995.1"/>
    <property type="molecule type" value="Genomic_DNA"/>
</dbReference>
<name>A0A2P2GVL9_STREW</name>
<organism evidence="1 2">
    <name type="scientific">Streptomyces showdoensis</name>
    <dbReference type="NCBI Taxonomy" id="68268"/>
    <lineage>
        <taxon>Bacteria</taxon>
        <taxon>Bacillati</taxon>
        <taxon>Actinomycetota</taxon>
        <taxon>Actinomycetes</taxon>
        <taxon>Kitasatosporales</taxon>
        <taxon>Streptomycetaceae</taxon>
        <taxon>Streptomyces</taxon>
    </lineage>
</organism>
<protein>
    <submittedName>
        <fullName evidence="1">Uncharacterized protein</fullName>
    </submittedName>
</protein>
<comment type="caution">
    <text evidence="1">The sequence shown here is derived from an EMBL/GenBank/DDBJ whole genome shotgun (WGS) entry which is preliminary data.</text>
</comment>
<dbReference type="Pfam" id="PF19859">
    <property type="entry name" value="DUF6333"/>
    <property type="match status" value="1"/>
</dbReference>
<evidence type="ECO:0000313" key="1">
    <source>
        <dbReference type="EMBL" id="KKZ74995.1"/>
    </source>
</evidence>
<dbReference type="Proteomes" id="UP000265325">
    <property type="component" value="Unassembled WGS sequence"/>
</dbReference>
<reference evidence="1 2" key="1">
    <citation type="submission" date="2015-05" db="EMBL/GenBank/DDBJ databases">
        <title>Draft Genome assembly of Streptomyces showdoensis.</title>
        <authorList>
            <person name="Thapa K.K."/>
            <person name="Metsa-Ketela M."/>
        </authorList>
    </citation>
    <scope>NUCLEOTIDE SEQUENCE [LARGE SCALE GENOMIC DNA]</scope>
    <source>
        <strain evidence="1 2">ATCC 15227</strain>
    </source>
</reference>
<accession>A0A2P2GVL9</accession>